<proteinExistence type="predicted"/>
<feature type="transmembrane region" description="Helical" evidence="1">
    <location>
        <begin position="35"/>
        <end position="54"/>
    </location>
</feature>
<evidence type="ECO:0008006" key="4">
    <source>
        <dbReference type="Google" id="ProtNLM"/>
    </source>
</evidence>
<organism evidence="2 3">
    <name type="scientific">Demequina mangrovi</name>
    <dbReference type="NCBI Taxonomy" id="1043493"/>
    <lineage>
        <taxon>Bacteria</taxon>
        <taxon>Bacillati</taxon>
        <taxon>Actinomycetota</taxon>
        <taxon>Actinomycetes</taxon>
        <taxon>Micrococcales</taxon>
        <taxon>Demequinaceae</taxon>
        <taxon>Demequina</taxon>
    </lineage>
</organism>
<accession>A0A1H6U208</accession>
<reference evidence="3" key="1">
    <citation type="submission" date="2016-10" db="EMBL/GenBank/DDBJ databases">
        <authorList>
            <person name="Varghese N."/>
        </authorList>
    </citation>
    <scope>NUCLEOTIDE SEQUENCE [LARGE SCALE GENOMIC DNA]</scope>
    <source>
        <strain evidence="3">DSM 24868</strain>
    </source>
</reference>
<keyword evidence="1" id="KW-0812">Transmembrane</keyword>
<keyword evidence="1" id="KW-1133">Transmembrane helix</keyword>
<protein>
    <recommendedName>
        <fullName evidence="4">Tfp pilus assembly protein PilN</fullName>
    </recommendedName>
</protein>
<dbReference type="STRING" id="1043493.SAMN05421637_0227"/>
<evidence type="ECO:0000256" key="1">
    <source>
        <dbReference type="SAM" id="Phobius"/>
    </source>
</evidence>
<name>A0A1H6U208_9MICO</name>
<evidence type="ECO:0000313" key="3">
    <source>
        <dbReference type="Proteomes" id="UP000183315"/>
    </source>
</evidence>
<dbReference type="AlphaFoldDB" id="A0A1H6U208"/>
<gene>
    <name evidence="2" type="ORF">SAMN05421637_0227</name>
</gene>
<evidence type="ECO:0000313" key="2">
    <source>
        <dbReference type="EMBL" id="SEI86359.1"/>
    </source>
</evidence>
<sequence>MNPVPETVKVPSAPQVNLLPPEIEQRRSQGRAKGLILFALIAFVIALGGAWFYAYTARVDSEKDLADAEARRPELTAELAAFDYVHGVASDYENSIMARAWAGATDVDWASQVAMVMATIPGDLSLSSVQITPASPYGGVGGDGTVFAQEDLGQLTFSGQATESDLAADLIVALDALPGFHGAWVDSEALGVDAESDAPVYDYSGSVRITYNALSGRTQTEQTEVDPEVLAAITGEGE</sequence>
<dbReference type="EMBL" id="FNZI01000001">
    <property type="protein sequence ID" value="SEI86359.1"/>
    <property type="molecule type" value="Genomic_DNA"/>
</dbReference>
<dbReference type="OrthoDB" id="5196233at2"/>
<dbReference type="Proteomes" id="UP000183315">
    <property type="component" value="Unassembled WGS sequence"/>
</dbReference>
<dbReference type="RefSeq" id="WP_143058861.1">
    <property type="nucleotide sequence ID" value="NZ_BBLU01000001.1"/>
</dbReference>
<keyword evidence="1" id="KW-0472">Membrane</keyword>
<dbReference type="eggNOG" id="COG3166">
    <property type="taxonomic scope" value="Bacteria"/>
</dbReference>
<keyword evidence="3" id="KW-1185">Reference proteome</keyword>